<dbReference type="Proteomes" id="UP000245133">
    <property type="component" value="Unassembled WGS sequence"/>
</dbReference>
<evidence type="ECO:0000313" key="8">
    <source>
        <dbReference type="Proteomes" id="UP000245133"/>
    </source>
</evidence>
<gene>
    <name evidence="7" type="ORF">LPTSP4_25990</name>
</gene>
<comment type="similarity">
    <text evidence="3">Belongs to the metallo-dependent hydrolases superfamily. DHOase family. Class I DHOase subfamily.</text>
</comment>
<dbReference type="Pfam" id="PF01979">
    <property type="entry name" value="Amidohydro_1"/>
    <property type="match status" value="1"/>
</dbReference>
<reference evidence="7 8" key="1">
    <citation type="submission" date="2018-02" db="EMBL/GenBank/DDBJ databases">
        <title>Novel Leptospira species isolated from soil and water in Japan.</title>
        <authorList>
            <person name="Nakao R."/>
            <person name="Masuzawa T."/>
        </authorList>
    </citation>
    <scope>NUCLEOTIDE SEQUENCE [LARGE SCALE GENOMIC DNA]</scope>
    <source>
        <strain evidence="7 8">YH101</strain>
    </source>
</reference>
<dbReference type="InterPro" id="IPR002195">
    <property type="entry name" value="Dihydroorotase_CS"/>
</dbReference>
<evidence type="ECO:0000256" key="1">
    <source>
        <dbReference type="ARBA" id="ARBA00001947"/>
    </source>
</evidence>
<evidence type="ECO:0000256" key="2">
    <source>
        <dbReference type="ARBA" id="ARBA00002368"/>
    </source>
</evidence>
<dbReference type="InterPro" id="IPR050138">
    <property type="entry name" value="DHOase/Allantoinase_Hydrolase"/>
</dbReference>
<evidence type="ECO:0000256" key="3">
    <source>
        <dbReference type="ARBA" id="ARBA00010286"/>
    </source>
</evidence>
<dbReference type="PROSITE" id="PS00483">
    <property type="entry name" value="DIHYDROOROTASE_2"/>
    <property type="match status" value="1"/>
</dbReference>
<accession>A0A2P2E2F6</accession>
<dbReference type="EMBL" id="BFBB01000008">
    <property type="protein sequence ID" value="GBF51068.1"/>
    <property type="molecule type" value="Genomic_DNA"/>
</dbReference>
<comment type="caution">
    <text evidence="7">The sequence shown here is derived from an EMBL/GenBank/DDBJ whole genome shotgun (WGS) entry which is preliminary data.</text>
</comment>
<name>A0A2P2E2F6_9LEPT</name>
<keyword evidence="5 7" id="KW-0378">Hydrolase</keyword>
<dbReference type="SUPFAM" id="SSF51338">
    <property type="entry name" value="Composite domain of metallo-dependent hydrolases"/>
    <property type="match status" value="1"/>
</dbReference>
<evidence type="ECO:0000259" key="6">
    <source>
        <dbReference type="Pfam" id="PF01979"/>
    </source>
</evidence>
<dbReference type="PANTHER" id="PTHR43668:SF4">
    <property type="entry name" value="ALLANTOINASE"/>
    <property type="match status" value="1"/>
</dbReference>
<feature type="domain" description="Amidohydrolase-related" evidence="6">
    <location>
        <begin position="48"/>
        <end position="411"/>
    </location>
</feature>
<evidence type="ECO:0000256" key="4">
    <source>
        <dbReference type="ARBA" id="ARBA00022723"/>
    </source>
</evidence>
<dbReference type="InterPro" id="IPR006680">
    <property type="entry name" value="Amidohydro-rel"/>
</dbReference>
<comment type="function">
    <text evidence="2">Catalyzes the reversible cyclization of carbamoyl aspartate to dihydroorotate.</text>
</comment>
<dbReference type="GO" id="GO:0046872">
    <property type="term" value="F:metal ion binding"/>
    <property type="evidence" value="ECO:0007669"/>
    <property type="project" value="UniProtKB-KW"/>
</dbReference>
<dbReference type="SUPFAM" id="SSF51556">
    <property type="entry name" value="Metallo-dependent hydrolases"/>
    <property type="match status" value="1"/>
</dbReference>
<evidence type="ECO:0000313" key="7">
    <source>
        <dbReference type="EMBL" id="GBF51068.1"/>
    </source>
</evidence>
<dbReference type="GO" id="GO:0005737">
    <property type="term" value="C:cytoplasm"/>
    <property type="evidence" value="ECO:0007669"/>
    <property type="project" value="TreeGrafter"/>
</dbReference>
<dbReference type="PANTHER" id="PTHR43668">
    <property type="entry name" value="ALLANTOINASE"/>
    <property type="match status" value="1"/>
</dbReference>
<dbReference type="AlphaFoldDB" id="A0A2P2E2F6"/>
<dbReference type="InterPro" id="IPR032466">
    <property type="entry name" value="Metal_Hydrolase"/>
</dbReference>
<dbReference type="Gene3D" id="3.20.20.140">
    <property type="entry name" value="Metal-dependent hydrolases"/>
    <property type="match status" value="1"/>
</dbReference>
<sequence length="415" mass="46353">MLERIAGRIATHESVYEGTIEFDPSTGYITKVIEGIDPQAKRYSEDCVIFPGFGDIHIHAREDVSGKHCYKEDFVSAGKAAINGGVVHVADMPNNPIPPINDSSYAEKVALTHKSPIHITLYAGIGPETQPLSTKVPYKVFMGPSIGELFFESNEALEQVIQRYRGQDVSFHCEDPEVLVANKNKPTHEERRPVQAETLATDFALMLIEKYELKGKLCHYSTKEGLQKIIAAKKRGVSVSCEVTPTHLMFDTDMLTPENRLWFQMNPPLRGREDREAMLQGVLDGYVDFLATDHAPHSIEEKQKGTSGISQLDTYSLFVTYMISTLKVPLTTIAKICSKNPGDFVKPYLPKKFGKGFGVINEGYAANFSILNLKKPFIFEKRMIKSKSGWSPFEGFEFPGSIEAVYFLGKLIDAE</sequence>
<dbReference type="GO" id="GO:0006145">
    <property type="term" value="P:purine nucleobase catabolic process"/>
    <property type="evidence" value="ECO:0007669"/>
    <property type="project" value="TreeGrafter"/>
</dbReference>
<organism evidence="7 8">
    <name type="scientific">Leptospira ryugenii</name>
    <dbReference type="NCBI Taxonomy" id="1917863"/>
    <lineage>
        <taxon>Bacteria</taxon>
        <taxon>Pseudomonadati</taxon>
        <taxon>Spirochaetota</taxon>
        <taxon>Spirochaetia</taxon>
        <taxon>Leptospirales</taxon>
        <taxon>Leptospiraceae</taxon>
        <taxon>Leptospira</taxon>
    </lineage>
</organism>
<dbReference type="InterPro" id="IPR011059">
    <property type="entry name" value="Metal-dep_hydrolase_composite"/>
</dbReference>
<comment type="cofactor">
    <cofactor evidence="1">
        <name>Zn(2+)</name>
        <dbReference type="ChEBI" id="CHEBI:29105"/>
    </cofactor>
</comment>
<evidence type="ECO:0000256" key="5">
    <source>
        <dbReference type="ARBA" id="ARBA00022801"/>
    </source>
</evidence>
<proteinExistence type="inferred from homology"/>
<keyword evidence="8" id="KW-1185">Reference proteome</keyword>
<keyword evidence="4" id="KW-0479">Metal-binding</keyword>
<dbReference type="GO" id="GO:0004038">
    <property type="term" value="F:allantoinase activity"/>
    <property type="evidence" value="ECO:0007669"/>
    <property type="project" value="TreeGrafter"/>
</dbReference>
<protein>
    <submittedName>
        <fullName evidence="7">Cyclic amidohydrolase</fullName>
    </submittedName>
</protein>
<dbReference type="OrthoDB" id="9765462at2"/>
<dbReference type="RefSeq" id="WP_108977383.1">
    <property type="nucleotide sequence ID" value="NZ_BFBB01000008.1"/>
</dbReference>